<evidence type="ECO:0000259" key="1">
    <source>
        <dbReference type="Pfam" id="PF01796"/>
    </source>
</evidence>
<accession>A0A0F9GLI4</accession>
<dbReference type="InterPro" id="IPR002878">
    <property type="entry name" value="ChsH2_C"/>
</dbReference>
<comment type="caution">
    <text evidence="3">The sequence shown here is derived from an EMBL/GenBank/DDBJ whole genome shotgun (WGS) entry which is preliminary data.</text>
</comment>
<dbReference type="InterPro" id="IPR052513">
    <property type="entry name" value="Thioester_dehydratase-like"/>
</dbReference>
<dbReference type="Pfam" id="PF12172">
    <property type="entry name" value="zf-ChsH2"/>
    <property type="match status" value="1"/>
</dbReference>
<feature type="domain" description="ChsH2 C-terminal OB-fold" evidence="1">
    <location>
        <begin position="48"/>
        <end position="111"/>
    </location>
</feature>
<protein>
    <recommendedName>
        <fullName evidence="4">DUF35 domain-containing protein</fullName>
    </recommendedName>
</protein>
<evidence type="ECO:0000313" key="3">
    <source>
        <dbReference type="EMBL" id="KKL70250.1"/>
    </source>
</evidence>
<sequence>PIVPFLRIPEDPKQEPYLWGSKCKACGAVFLGERIACGKCGDTDSLEEVHLSGEGEIYVFSVVHQSVPGLEAPYVAAIIDLPEGVSIRGNVYGLDPEKPSPEWFGKKVKMYTEKVRTDREGNDVIAAKFRVLN</sequence>
<dbReference type="PANTHER" id="PTHR34075:SF5">
    <property type="entry name" value="BLR3430 PROTEIN"/>
    <property type="match status" value="1"/>
</dbReference>
<dbReference type="InterPro" id="IPR022002">
    <property type="entry name" value="ChsH2_Znr"/>
</dbReference>
<gene>
    <name evidence="3" type="ORF">LCGC14_2106770</name>
</gene>
<feature type="non-terminal residue" evidence="3">
    <location>
        <position position="1"/>
    </location>
</feature>
<evidence type="ECO:0000259" key="2">
    <source>
        <dbReference type="Pfam" id="PF12172"/>
    </source>
</evidence>
<evidence type="ECO:0008006" key="4">
    <source>
        <dbReference type="Google" id="ProtNLM"/>
    </source>
</evidence>
<name>A0A0F9GLI4_9ZZZZ</name>
<proteinExistence type="predicted"/>
<reference evidence="3" key="1">
    <citation type="journal article" date="2015" name="Nature">
        <title>Complex archaea that bridge the gap between prokaryotes and eukaryotes.</title>
        <authorList>
            <person name="Spang A."/>
            <person name="Saw J.H."/>
            <person name="Jorgensen S.L."/>
            <person name="Zaremba-Niedzwiedzka K."/>
            <person name="Martijn J."/>
            <person name="Lind A.E."/>
            <person name="van Eijk R."/>
            <person name="Schleper C."/>
            <person name="Guy L."/>
            <person name="Ettema T.J."/>
        </authorList>
    </citation>
    <scope>NUCLEOTIDE SEQUENCE</scope>
</reference>
<organism evidence="3">
    <name type="scientific">marine sediment metagenome</name>
    <dbReference type="NCBI Taxonomy" id="412755"/>
    <lineage>
        <taxon>unclassified sequences</taxon>
        <taxon>metagenomes</taxon>
        <taxon>ecological metagenomes</taxon>
    </lineage>
</organism>
<dbReference type="Pfam" id="PF01796">
    <property type="entry name" value="OB_ChsH2_C"/>
    <property type="match status" value="1"/>
</dbReference>
<feature type="domain" description="ChsH2 rubredoxin-like zinc ribbon" evidence="2">
    <location>
        <begin position="12"/>
        <end position="44"/>
    </location>
</feature>
<dbReference type="InterPro" id="IPR012340">
    <property type="entry name" value="NA-bd_OB-fold"/>
</dbReference>
<dbReference type="PANTHER" id="PTHR34075">
    <property type="entry name" value="BLR3430 PROTEIN"/>
    <property type="match status" value="1"/>
</dbReference>
<dbReference type="SUPFAM" id="SSF50249">
    <property type="entry name" value="Nucleic acid-binding proteins"/>
    <property type="match status" value="1"/>
</dbReference>
<dbReference type="EMBL" id="LAZR01025954">
    <property type="protein sequence ID" value="KKL70250.1"/>
    <property type="molecule type" value="Genomic_DNA"/>
</dbReference>
<dbReference type="AlphaFoldDB" id="A0A0F9GLI4"/>
<dbReference type="Gene3D" id="6.10.30.10">
    <property type="match status" value="1"/>
</dbReference>